<feature type="transmembrane region" description="Helical" evidence="8">
    <location>
        <begin position="82"/>
        <end position="104"/>
    </location>
</feature>
<feature type="chain" id="PRO_5015662547" description="MARVEL domain-containing protein" evidence="9">
    <location>
        <begin position="16"/>
        <end position="209"/>
    </location>
</feature>
<dbReference type="Proteomes" id="UP000245119">
    <property type="component" value="Linkage Group LG9"/>
</dbReference>
<dbReference type="EMBL" id="PZQS01000009">
    <property type="protein sequence ID" value="PVD24538.1"/>
    <property type="molecule type" value="Genomic_DNA"/>
</dbReference>
<keyword evidence="5 7" id="KW-0472">Membrane</keyword>
<keyword evidence="12" id="KW-1185">Reference proteome</keyword>
<keyword evidence="6" id="KW-0325">Glycoprotein</keyword>
<keyword evidence="3 7" id="KW-0812">Transmembrane</keyword>
<name>A0A2T7NTM7_POMCA</name>
<evidence type="ECO:0000256" key="9">
    <source>
        <dbReference type="SAM" id="SignalP"/>
    </source>
</evidence>
<feature type="domain" description="MARVEL" evidence="10">
    <location>
        <begin position="50"/>
        <end position="186"/>
    </location>
</feature>
<evidence type="ECO:0000259" key="10">
    <source>
        <dbReference type="PROSITE" id="PS51225"/>
    </source>
</evidence>
<accession>A0A2T7NTM7</accession>
<gene>
    <name evidence="11" type="ORF">C0Q70_15021</name>
</gene>
<feature type="signal peptide" evidence="9">
    <location>
        <begin position="1"/>
        <end position="15"/>
    </location>
</feature>
<feature type="transmembrane region" description="Helical" evidence="8">
    <location>
        <begin position="116"/>
        <end position="140"/>
    </location>
</feature>
<evidence type="ECO:0000313" key="11">
    <source>
        <dbReference type="EMBL" id="PVD24538.1"/>
    </source>
</evidence>
<evidence type="ECO:0000256" key="2">
    <source>
        <dbReference type="ARBA" id="ARBA00006476"/>
    </source>
</evidence>
<dbReference type="GO" id="GO:0008021">
    <property type="term" value="C:synaptic vesicle"/>
    <property type="evidence" value="ECO:0007669"/>
    <property type="project" value="InterPro"/>
</dbReference>
<dbReference type="PANTHER" id="PTHR10306">
    <property type="entry name" value="SYNAPTOPHYSIN"/>
    <property type="match status" value="1"/>
</dbReference>
<evidence type="ECO:0000256" key="3">
    <source>
        <dbReference type="ARBA" id="ARBA00022692"/>
    </source>
</evidence>
<reference evidence="11 12" key="1">
    <citation type="submission" date="2018-04" db="EMBL/GenBank/DDBJ databases">
        <title>The genome of golden apple snail Pomacea canaliculata provides insight into stress tolerance and invasive adaptation.</title>
        <authorList>
            <person name="Liu C."/>
            <person name="Liu B."/>
            <person name="Ren Y."/>
            <person name="Zhang Y."/>
            <person name="Wang H."/>
            <person name="Li S."/>
            <person name="Jiang F."/>
            <person name="Yin L."/>
            <person name="Zhang G."/>
            <person name="Qian W."/>
            <person name="Fan W."/>
        </authorList>
    </citation>
    <scope>NUCLEOTIDE SEQUENCE [LARGE SCALE GENOMIC DNA]</scope>
    <source>
        <strain evidence="11">SZHN2017</strain>
        <tissue evidence="11">Muscle</tissue>
    </source>
</reference>
<evidence type="ECO:0000256" key="6">
    <source>
        <dbReference type="ARBA" id="ARBA00023180"/>
    </source>
</evidence>
<evidence type="ECO:0000256" key="5">
    <source>
        <dbReference type="ARBA" id="ARBA00023136"/>
    </source>
</evidence>
<dbReference type="InterPro" id="IPR008253">
    <property type="entry name" value="Marvel"/>
</dbReference>
<dbReference type="InterPro" id="IPR001285">
    <property type="entry name" value="Synaptophysin/porin"/>
</dbReference>
<evidence type="ECO:0000313" key="12">
    <source>
        <dbReference type="Proteomes" id="UP000245119"/>
    </source>
</evidence>
<dbReference type="Pfam" id="PF01284">
    <property type="entry name" value="MARVEL"/>
    <property type="match status" value="1"/>
</dbReference>
<proteinExistence type="inferred from homology"/>
<feature type="transmembrane region" description="Helical" evidence="8">
    <location>
        <begin position="160"/>
        <end position="182"/>
    </location>
</feature>
<organism evidence="11 12">
    <name type="scientific">Pomacea canaliculata</name>
    <name type="common">Golden apple snail</name>
    <dbReference type="NCBI Taxonomy" id="400727"/>
    <lineage>
        <taxon>Eukaryota</taxon>
        <taxon>Metazoa</taxon>
        <taxon>Spiralia</taxon>
        <taxon>Lophotrochozoa</taxon>
        <taxon>Mollusca</taxon>
        <taxon>Gastropoda</taxon>
        <taxon>Caenogastropoda</taxon>
        <taxon>Architaenioglossa</taxon>
        <taxon>Ampullarioidea</taxon>
        <taxon>Ampullariidae</taxon>
        <taxon>Pomacea</taxon>
    </lineage>
</organism>
<dbReference type="PANTHER" id="PTHR10306:SF17">
    <property type="entry name" value="MARVEL DOMAIN-CONTAINING PROTEIN"/>
    <property type="match status" value="1"/>
</dbReference>
<dbReference type="AlphaFoldDB" id="A0A2T7NTM7"/>
<keyword evidence="9" id="KW-0732">Signal</keyword>
<protein>
    <recommendedName>
        <fullName evidence="10">MARVEL domain-containing protein</fullName>
    </recommendedName>
</protein>
<dbReference type="GO" id="GO:0016020">
    <property type="term" value="C:membrane"/>
    <property type="evidence" value="ECO:0007669"/>
    <property type="project" value="UniProtKB-SubCell"/>
</dbReference>
<evidence type="ECO:0000256" key="1">
    <source>
        <dbReference type="ARBA" id="ARBA00004141"/>
    </source>
</evidence>
<dbReference type="PROSITE" id="PS51225">
    <property type="entry name" value="MARVEL"/>
    <property type="match status" value="1"/>
</dbReference>
<comment type="caution">
    <text evidence="11">The sequence shown here is derived from an EMBL/GenBank/DDBJ whole genome shotgun (WGS) entry which is preliminary data.</text>
</comment>
<comment type="subcellular location">
    <subcellularLocation>
        <location evidence="1">Membrane</location>
        <topology evidence="1">Multi-pass membrane protein</topology>
    </subcellularLocation>
</comment>
<comment type="similarity">
    <text evidence="2">Belongs to the synaptophysin/synaptobrevin family.</text>
</comment>
<keyword evidence="4 8" id="KW-1133">Transmembrane helix</keyword>
<dbReference type="PRINTS" id="PR00220">
    <property type="entry name" value="SYNAPTOPHYSN"/>
</dbReference>
<evidence type="ECO:0000256" key="4">
    <source>
        <dbReference type="ARBA" id="ARBA00022989"/>
    </source>
</evidence>
<dbReference type="STRING" id="400727.A0A2T7NTM7"/>
<dbReference type="OrthoDB" id="10006326at2759"/>
<evidence type="ECO:0000256" key="8">
    <source>
        <dbReference type="SAM" id="Phobius"/>
    </source>
</evidence>
<evidence type="ECO:0000256" key="7">
    <source>
        <dbReference type="PROSITE-ProRule" id="PRU00581"/>
    </source>
</evidence>
<sequence length="209" mass="23387">MGRWIGFRCCHFAFATTTSFSSSTTFRVKCVNATEESVTFSYGYPMDLESVCIKLPVCPGASTTPGLDKFCLLAGAKPAAEFYVFVGVIVMLYSLAALVIYIFFDELYRKNNRLIIVDFVVSVVLALLWLNLLFSLGFRFPECSVKDSCSTENVGNYGSLNASIIFGFLNMMVWLGNLWFLYKETPWFKIQSKPPSAPGMQSDLDPQKV</sequence>